<keyword evidence="1" id="KW-0732">Signal</keyword>
<evidence type="ECO:0000313" key="3">
    <source>
        <dbReference type="Proteomes" id="UP000324611"/>
    </source>
</evidence>
<dbReference type="Proteomes" id="UP000324611">
    <property type="component" value="Unassembled WGS sequence"/>
</dbReference>
<comment type="caution">
    <text evidence="2">The sequence shown here is derived from an EMBL/GenBank/DDBJ whole genome shotgun (WGS) entry which is preliminary data.</text>
</comment>
<feature type="chain" id="PRO_5022812187" evidence="1">
    <location>
        <begin position="23"/>
        <end position="216"/>
    </location>
</feature>
<feature type="signal peptide" evidence="1">
    <location>
        <begin position="1"/>
        <end position="22"/>
    </location>
</feature>
<dbReference type="RefSeq" id="WP_149839470.1">
    <property type="nucleotide sequence ID" value="NZ_VUOC01000003.1"/>
</dbReference>
<keyword evidence="3" id="KW-1185">Reference proteome</keyword>
<protein>
    <submittedName>
        <fullName evidence="2">Uncharacterized protein</fullName>
    </submittedName>
</protein>
<evidence type="ECO:0000313" key="2">
    <source>
        <dbReference type="EMBL" id="KAA2241965.1"/>
    </source>
</evidence>
<reference evidence="2 3" key="2">
    <citation type="submission" date="2019-09" db="EMBL/GenBank/DDBJ databases">
        <authorList>
            <person name="Jin C."/>
        </authorList>
    </citation>
    <scope>NUCLEOTIDE SEQUENCE [LARGE SCALE GENOMIC DNA]</scope>
    <source>
        <strain evidence="2 3">BN140078</strain>
    </source>
</reference>
<dbReference type="AlphaFoldDB" id="A0A5B2VSH1"/>
<name>A0A5B2VSH1_9BACT</name>
<accession>A0A5B2VSH1</accession>
<organism evidence="2 3">
    <name type="scientific">Chitinophaga agrisoli</name>
    <dbReference type="NCBI Taxonomy" id="2607653"/>
    <lineage>
        <taxon>Bacteria</taxon>
        <taxon>Pseudomonadati</taxon>
        <taxon>Bacteroidota</taxon>
        <taxon>Chitinophagia</taxon>
        <taxon>Chitinophagales</taxon>
        <taxon>Chitinophagaceae</taxon>
        <taxon>Chitinophaga</taxon>
    </lineage>
</organism>
<proteinExistence type="predicted"/>
<evidence type="ECO:0000256" key="1">
    <source>
        <dbReference type="SAM" id="SignalP"/>
    </source>
</evidence>
<dbReference type="EMBL" id="VUOC01000003">
    <property type="protein sequence ID" value="KAA2241965.1"/>
    <property type="molecule type" value="Genomic_DNA"/>
</dbReference>
<gene>
    <name evidence="2" type="ORF">F0L74_19100</name>
</gene>
<sequence>MAYKITLLTAALVLMQLFHVVAQTPSPTVLWQEHFNEDGSSRWPVINHGDTATAGIVKGNYVLNNLHSSWYFALRLGAVDLGSAPQILEMKMKMTDHVKEDATYGIIWNVDKKSARVFDENSFLITTDGHFTIQRRENMGSAPIKEYTACACIRKDDYNVLRIEQVPGQPCRFYINDQLVHTATLPATNLASIGFFCDRRATLATDHIKFAVYNKN</sequence>
<reference evidence="2 3" key="1">
    <citation type="submission" date="2019-09" db="EMBL/GenBank/DDBJ databases">
        <title>Chitinophaga ginsengihumi sp. nov., isolated from soil of ginseng rhizosphere.</title>
        <authorList>
            <person name="Lee J."/>
        </authorList>
    </citation>
    <scope>NUCLEOTIDE SEQUENCE [LARGE SCALE GENOMIC DNA]</scope>
    <source>
        <strain evidence="2 3">BN140078</strain>
    </source>
</reference>